<reference evidence="6 7" key="1">
    <citation type="submission" date="2016-11" db="EMBL/GenBank/DDBJ databases">
        <authorList>
            <person name="Jaros S."/>
            <person name="Januszkiewicz K."/>
            <person name="Wedrychowicz H."/>
        </authorList>
    </citation>
    <scope>NUCLEOTIDE SEQUENCE [LARGE SCALE GENOMIC DNA]</scope>
    <source>
        <strain evidence="6 7">DSM 27063</strain>
    </source>
</reference>
<accession>A0A1M6JWZ0</accession>
<dbReference type="EMBL" id="FQZE01000021">
    <property type="protein sequence ID" value="SHJ51204.1"/>
    <property type="molecule type" value="Genomic_DNA"/>
</dbReference>
<dbReference type="InterPro" id="IPR008949">
    <property type="entry name" value="Isoprenoid_synthase_dom_sf"/>
</dbReference>
<dbReference type="AlphaFoldDB" id="A0A1M6JWZ0"/>
<name>A0A1M6JWZ0_9BACT</name>
<dbReference type="RefSeq" id="WP_073170420.1">
    <property type="nucleotide sequence ID" value="NZ_FQZE01000021.1"/>
</dbReference>
<dbReference type="SUPFAM" id="SSF48576">
    <property type="entry name" value="Terpenoid synthases"/>
    <property type="match status" value="1"/>
</dbReference>
<dbReference type="SFLD" id="SFLDS00005">
    <property type="entry name" value="Isoprenoid_Synthase_Type_I"/>
    <property type="match status" value="1"/>
</dbReference>
<dbReference type="Pfam" id="PF00348">
    <property type="entry name" value="polyprenyl_synt"/>
    <property type="match status" value="1"/>
</dbReference>
<dbReference type="PANTHER" id="PTHR12001">
    <property type="entry name" value="GERANYLGERANYL PYROPHOSPHATE SYNTHASE"/>
    <property type="match status" value="1"/>
</dbReference>
<evidence type="ECO:0000256" key="3">
    <source>
        <dbReference type="ARBA" id="ARBA00022679"/>
    </source>
</evidence>
<dbReference type="Proteomes" id="UP000184050">
    <property type="component" value="Unassembled WGS sequence"/>
</dbReference>
<dbReference type="GO" id="GO:0004659">
    <property type="term" value="F:prenyltransferase activity"/>
    <property type="evidence" value="ECO:0007669"/>
    <property type="project" value="InterPro"/>
</dbReference>
<keyword evidence="5" id="KW-0460">Magnesium</keyword>
<protein>
    <submittedName>
        <fullName evidence="6">Geranylgeranyl pyrophosphate synthase</fullName>
    </submittedName>
</protein>
<evidence type="ECO:0000256" key="1">
    <source>
        <dbReference type="ARBA" id="ARBA00001946"/>
    </source>
</evidence>
<dbReference type="GO" id="GO:0008299">
    <property type="term" value="P:isoprenoid biosynthetic process"/>
    <property type="evidence" value="ECO:0007669"/>
    <property type="project" value="InterPro"/>
</dbReference>
<evidence type="ECO:0000313" key="7">
    <source>
        <dbReference type="Proteomes" id="UP000184050"/>
    </source>
</evidence>
<dbReference type="InterPro" id="IPR000092">
    <property type="entry name" value="Polyprenyl_synt"/>
</dbReference>
<proteinExistence type="inferred from homology"/>
<dbReference type="Pfam" id="PF01976">
    <property type="entry name" value="DUF116"/>
    <property type="match status" value="1"/>
</dbReference>
<dbReference type="PANTHER" id="PTHR12001:SF69">
    <property type="entry name" value="ALL TRANS-POLYPRENYL-DIPHOSPHATE SYNTHASE PDSS1"/>
    <property type="match status" value="1"/>
</dbReference>
<comment type="cofactor">
    <cofactor evidence="1">
        <name>Mg(2+)</name>
        <dbReference type="ChEBI" id="CHEBI:18420"/>
    </cofactor>
</comment>
<organism evidence="6 7">
    <name type="scientific">Tangfeifania diversioriginum</name>
    <dbReference type="NCBI Taxonomy" id="1168035"/>
    <lineage>
        <taxon>Bacteria</taxon>
        <taxon>Pseudomonadati</taxon>
        <taxon>Bacteroidota</taxon>
        <taxon>Bacteroidia</taxon>
        <taxon>Marinilabiliales</taxon>
        <taxon>Prolixibacteraceae</taxon>
        <taxon>Tangfeifania</taxon>
    </lineage>
</organism>
<dbReference type="STRING" id="1168035.SAMN05444280_12163"/>
<keyword evidence="4" id="KW-0479">Metal-binding</keyword>
<evidence type="ECO:0000256" key="4">
    <source>
        <dbReference type="ARBA" id="ARBA00022723"/>
    </source>
</evidence>
<gene>
    <name evidence="6" type="ORF">SAMN05444280_12163</name>
</gene>
<dbReference type="Gene3D" id="1.10.600.10">
    <property type="entry name" value="Farnesyl Diphosphate Synthase"/>
    <property type="match status" value="1"/>
</dbReference>
<evidence type="ECO:0000256" key="2">
    <source>
        <dbReference type="ARBA" id="ARBA00006706"/>
    </source>
</evidence>
<evidence type="ECO:0000256" key="5">
    <source>
        <dbReference type="ARBA" id="ARBA00022842"/>
    </source>
</evidence>
<evidence type="ECO:0000313" key="6">
    <source>
        <dbReference type="EMBL" id="SHJ51204.1"/>
    </source>
</evidence>
<comment type="similarity">
    <text evidence="2">Belongs to the FPP/GGPP synthase family.</text>
</comment>
<keyword evidence="7" id="KW-1185">Reference proteome</keyword>
<dbReference type="OrthoDB" id="9805316at2"/>
<dbReference type="GO" id="GO:0046872">
    <property type="term" value="F:metal ion binding"/>
    <property type="evidence" value="ECO:0007669"/>
    <property type="project" value="UniProtKB-KW"/>
</dbReference>
<keyword evidence="3" id="KW-0808">Transferase</keyword>
<sequence>MIETNRILRVPPLESVRDNLRKQVALYVSQNNILPPSDFETLEHHSKIILDKLGENLESLSFIIVLLGNEIWRKTVEATPFNRRLLLLPQCLRDSNKCRGEFDDLGLICAGCKNCHIDEILEKAEKLGYTTLVAEGTTVAIGLVEEGSIDAVLGVSCMPVLQNSFGPVTKAAVPAMAVPLLHDGCENTSVDYDWLFSEMEQYSGENRYQPLSVSLLKNQVADYFSVHNLKRYFPANSETEKLAFRSMAMGGHRMRPLLALLAYQSYAGEISDEIQSGLAVIIECFHKASLVHDDIEDDEDFRYNEPALHKTEGIPAAINTGDYLIGKGYRLLSEMPCTPNVKAECLKVVSASHLKLAEGQGADILLTRHMAKKSVEEVLKIFEQKTGEAVKVALLMGAIAGKARESELEVLSRFSEWFGVAYQIRDDLNEFREDNDLKHAFDFPFLLALLNRDMNGESPSFSEVLDPRNFNVLSGYFKQFTIEEKAEKYLAEYIGKCHSELDRLQNQKLRLSLYGLMGKVFKS</sequence>
<dbReference type="InterPro" id="IPR002829">
    <property type="entry name" value="DUF116"/>
</dbReference>